<dbReference type="SUPFAM" id="SSF52540">
    <property type="entry name" value="P-loop containing nucleoside triphosphate hydrolases"/>
    <property type="match status" value="1"/>
</dbReference>
<dbReference type="Gene3D" id="3.40.50.300">
    <property type="entry name" value="P-loop containing nucleotide triphosphate hydrolases"/>
    <property type="match status" value="1"/>
</dbReference>
<dbReference type="RefSeq" id="WP_173291534.1">
    <property type="nucleotide sequence ID" value="NZ_AP021888.1"/>
</dbReference>
<dbReference type="InterPro" id="IPR025944">
    <property type="entry name" value="Sigma_54_int_dom_CS"/>
</dbReference>
<dbReference type="InterPro" id="IPR029016">
    <property type="entry name" value="GAF-like_dom_sf"/>
</dbReference>
<dbReference type="InterPro" id="IPR002197">
    <property type="entry name" value="HTH_Fis"/>
</dbReference>
<gene>
    <name evidence="8" type="ORF">THMIRHAT_15050</name>
</gene>
<keyword evidence="2" id="KW-0067">ATP-binding</keyword>
<keyword evidence="9" id="KW-1185">Reference proteome</keyword>
<dbReference type="Pfam" id="PF01590">
    <property type="entry name" value="GAF"/>
    <property type="match status" value="1"/>
</dbReference>
<dbReference type="CDD" id="cd00009">
    <property type="entry name" value="AAA"/>
    <property type="match status" value="1"/>
</dbReference>
<dbReference type="AlphaFoldDB" id="A0A6F8PNR9"/>
<feature type="domain" description="Sigma-54 factor interaction" evidence="7">
    <location>
        <begin position="204"/>
        <end position="432"/>
    </location>
</feature>
<evidence type="ECO:0000256" key="5">
    <source>
        <dbReference type="ARBA" id="ARBA00023163"/>
    </source>
</evidence>
<proteinExistence type="predicted"/>
<dbReference type="PROSITE" id="PS00675">
    <property type="entry name" value="SIGMA54_INTERACT_1"/>
    <property type="match status" value="1"/>
</dbReference>
<dbReference type="EMBL" id="AP021888">
    <property type="protein sequence ID" value="BBP43759.1"/>
    <property type="molecule type" value="Genomic_DNA"/>
</dbReference>
<dbReference type="PRINTS" id="PR01590">
    <property type="entry name" value="HTHFIS"/>
</dbReference>
<name>A0A6F8PNR9_9GAMM</name>
<dbReference type="Proteomes" id="UP000501466">
    <property type="component" value="Chromosome"/>
</dbReference>
<dbReference type="InterPro" id="IPR003018">
    <property type="entry name" value="GAF"/>
</dbReference>
<organism evidence="8 9">
    <name type="scientific">Thiosulfativibrio zosterae</name>
    <dbReference type="NCBI Taxonomy" id="2675053"/>
    <lineage>
        <taxon>Bacteria</taxon>
        <taxon>Pseudomonadati</taxon>
        <taxon>Pseudomonadota</taxon>
        <taxon>Gammaproteobacteria</taxon>
        <taxon>Thiotrichales</taxon>
        <taxon>Piscirickettsiaceae</taxon>
        <taxon>Thiosulfativibrio</taxon>
    </lineage>
</organism>
<dbReference type="Pfam" id="PF00158">
    <property type="entry name" value="Sigma54_activat"/>
    <property type="match status" value="1"/>
</dbReference>
<dbReference type="PROSITE" id="PS50045">
    <property type="entry name" value="SIGMA54_INTERACT_4"/>
    <property type="match status" value="1"/>
</dbReference>
<evidence type="ECO:0000256" key="4">
    <source>
        <dbReference type="ARBA" id="ARBA00023125"/>
    </source>
</evidence>
<evidence type="ECO:0000259" key="7">
    <source>
        <dbReference type="PROSITE" id="PS50045"/>
    </source>
</evidence>
<reference evidence="9" key="1">
    <citation type="submission" date="2019-11" db="EMBL/GenBank/DDBJ databases">
        <title>Isolation and characterization of two novel species in the genus Thiomicrorhabdus.</title>
        <authorList>
            <person name="Mochizuki J."/>
            <person name="Kojima H."/>
            <person name="Fukui M."/>
        </authorList>
    </citation>
    <scope>NUCLEOTIDE SEQUENCE [LARGE SCALE GENOMIC DNA]</scope>
    <source>
        <strain evidence="9">AkT22</strain>
    </source>
</reference>
<dbReference type="Gene3D" id="1.10.8.60">
    <property type="match status" value="1"/>
</dbReference>
<dbReference type="Gene3D" id="3.30.450.40">
    <property type="match status" value="1"/>
</dbReference>
<dbReference type="PANTHER" id="PTHR32071:SF57">
    <property type="entry name" value="C4-DICARBOXYLATE TRANSPORT TRANSCRIPTIONAL REGULATORY PROTEIN DCTD"/>
    <property type="match status" value="1"/>
</dbReference>
<evidence type="ECO:0000256" key="2">
    <source>
        <dbReference type="ARBA" id="ARBA00022840"/>
    </source>
</evidence>
<dbReference type="Pfam" id="PF02954">
    <property type="entry name" value="HTH_8"/>
    <property type="match status" value="1"/>
</dbReference>
<dbReference type="InterPro" id="IPR025662">
    <property type="entry name" value="Sigma_54_int_dom_ATP-bd_1"/>
</dbReference>
<dbReference type="InterPro" id="IPR058031">
    <property type="entry name" value="AAA_lid_NorR"/>
</dbReference>
<feature type="region of interest" description="Disordered" evidence="6">
    <location>
        <begin position="459"/>
        <end position="503"/>
    </location>
</feature>
<keyword evidence="3" id="KW-0805">Transcription regulation</keyword>
<feature type="compositionally biased region" description="Polar residues" evidence="6">
    <location>
        <begin position="478"/>
        <end position="501"/>
    </location>
</feature>
<dbReference type="SUPFAM" id="SSF55781">
    <property type="entry name" value="GAF domain-like"/>
    <property type="match status" value="1"/>
</dbReference>
<dbReference type="InterPro" id="IPR003593">
    <property type="entry name" value="AAA+_ATPase"/>
</dbReference>
<keyword evidence="1" id="KW-0547">Nucleotide-binding</keyword>
<dbReference type="InterPro" id="IPR027417">
    <property type="entry name" value="P-loop_NTPase"/>
</dbReference>
<dbReference type="InterPro" id="IPR009057">
    <property type="entry name" value="Homeodomain-like_sf"/>
</dbReference>
<protein>
    <recommendedName>
        <fullName evidence="7">Sigma-54 factor interaction domain-containing protein</fullName>
    </recommendedName>
</protein>
<evidence type="ECO:0000256" key="3">
    <source>
        <dbReference type="ARBA" id="ARBA00023015"/>
    </source>
</evidence>
<dbReference type="FunFam" id="3.40.50.300:FF:000006">
    <property type="entry name" value="DNA-binding transcriptional regulator NtrC"/>
    <property type="match status" value="1"/>
</dbReference>
<dbReference type="SUPFAM" id="SSF46689">
    <property type="entry name" value="Homeodomain-like"/>
    <property type="match status" value="1"/>
</dbReference>
<dbReference type="Gene3D" id="1.10.10.60">
    <property type="entry name" value="Homeodomain-like"/>
    <property type="match status" value="1"/>
</dbReference>
<evidence type="ECO:0000313" key="8">
    <source>
        <dbReference type="EMBL" id="BBP43759.1"/>
    </source>
</evidence>
<keyword evidence="5" id="KW-0804">Transcription</keyword>
<dbReference type="PROSITE" id="PS00688">
    <property type="entry name" value="SIGMA54_INTERACT_3"/>
    <property type="match status" value="1"/>
</dbReference>
<evidence type="ECO:0000256" key="1">
    <source>
        <dbReference type="ARBA" id="ARBA00022741"/>
    </source>
</evidence>
<evidence type="ECO:0000256" key="6">
    <source>
        <dbReference type="SAM" id="MobiDB-lite"/>
    </source>
</evidence>
<dbReference type="KEGG" id="tzo:THMIRHAT_15050"/>
<dbReference type="SMART" id="SM00382">
    <property type="entry name" value="AAA"/>
    <property type="match status" value="1"/>
</dbReference>
<dbReference type="GO" id="GO:0005524">
    <property type="term" value="F:ATP binding"/>
    <property type="evidence" value="ECO:0007669"/>
    <property type="project" value="UniProtKB-KW"/>
</dbReference>
<evidence type="ECO:0000313" key="9">
    <source>
        <dbReference type="Proteomes" id="UP000501466"/>
    </source>
</evidence>
<dbReference type="Pfam" id="PF25601">
    <property type="entry name" value="AAA_lid_14"/>
    <property type="match status" value="1"/>
</dbReference>
<dbReference type="SMART" id="SM00065">
    <property type="entry name" value="GAF"/>
    <property type="match status" value="1"/>
</dbReference>
<dbReference type="PANTHER" id="PTHR32071">
    <property type="entry name" value="TRANSCRIPTIONAL REGULATORY PROTEIN"/>
    <property type="match status" value="1"/>
</dbReference>
<dbReference type="InterPro" id="IPR002078">
    <property type="entry name" value="Sigma_54_int"/>
</dbReference>
<dbReference type="GO" id="GO:0006355">
    <property type="term" value="P:regulation of DNA-templated transcription"/>
    <property type="evidence" value="ECO:0007669"/>
    <property type="project" value="InterPro"/>
</dbReference>
<keyword evidence="4" id="KW-0238">DNA-binding</keyword>
<accession>A0A6F8PNR9</accession>
<dbReference type="GO" id="GO:0043565">
    <property type="term" value="F:sequence-specific DNA binding"/>
    <property type="evidence" value="ECO:0007669"/>
    <property type="project" value="InterPro"/>
</dbReference>
<sequence>MKKYERIDITNQTEYLVIKEAAEEIENAYQPEKAIHTILSLISRQIGLNRGRVLLQEANTGFLKAAYAYGLTQNEIAKSRFAIKEGISGKVMHTGTPIIVPDIDQETDYLCRTVDRSTLPQETVSFLATPIIRNGTVVGVLAVNRLRKSTRSLDKDLSLLKLIAVFISEILAVHNMLERQTQILKEENEQLKALTTSQGSQYGIIGESSSLMNALNQVSRAANAAVTVLLKGESGTGKEKFSRMLHLSSRRQDGPFIAINCAAIPKDLLESELFGHEKGSFTGAGKTKQGQMELANQGTLFLDEIADLDLSLQAKLLRVLEDKSVTRVGGVKPIPVDVRIIVASHKDLNEAVNLGKFRLDLFYRLNVFPIELPPLRDRAGDIRLLARHFLNQANQEYQLSTIFDVGAMEFLEHYDWPGNIRQLENVIKRAVLMADQHRLIKAPLIQSIISDEKAINLGGKASSNRQAEKTPATPQGWPMQQNPFPNTNMAPQSPTLGQGQFANYEGGYNPALNSAQPFQQPNPFGQTGYFEKRDYWKVSDAEVETLKQALEMARGNKTRAALMLNMTPRQFSYRLKKLELEE</sequence>